<keyword evidence="3" id="KW-1185">Reference proteome</keyword>
<reference evidence="2" key="1">
    <citation type="submission" date="2023-04" db="EMBL/GenBank/DDBJ databases">
        <title>Phytophthora fragariaefolia NBRC 109709.</title>
        <authorList>
            <person name="Ichikawa N."/>
            <person name="Sato H."/>
            <person name="Tonouchi N."/>
        </authorList>
    </citation>
    <scope>NUCLEOTIDE SEQUENCE</scope>
    <source>
        <strain evidence="2">NBRC 109709</strain>
    </source>
</reference>
<evidence type="ECO:0000313" key="2">
    <source>
        <dbReference type="EMBL" id="GMF90987.1"/>
    </source>
</evidence>
<feature type="region of interest" description="Disordered" evidence="1">
    <location>
        <begin position="17"/>
        <end position="86"/>
    </location>
</feature>
<feature type="compositionally biased region" description="Acidic residues" evidence="1">
    <location>
        <begin position="69"/>
        <end position="79"/>
    </location>
</feature>
<evidence type="ECO:0000313" key="3">
    <source>
        <dbReference type="Proteomes" id="UP001165121"/>
    </source>
</evidence>
<sequence>MVSMDFVIPLPIQGDAELQTPSKWPTRAVGQDDDPKAQRVEAYNARLSGKEKRYLPESTQLTRERSTDNEDADSEDEPAEPQRSLFRAGDQVWLFMSELGQG</sequence>
<gene>
    <name evidence="2" type="ORF">Pfra01_002903900</name>
</gene>
<name>A0A9W6YHD3_9STRA</name>
<proteinExistence type="predicted"/>
<protein>
    <submittedName>
        <fullName evidence="2">Unnamed protein product</fullName>
    </submittedName>
</protein>
<accession>A0A9W6YHD3</accession>
<comment type="caution">
    <text evidence="2">The sequence shown here is derived from an EMBL/GenBank/DDBJ whole genome shotgun (WGS) entry which is preliminary data.</text>
</comment>
<dbReference type="EMBL" id="BSXT01013909">
    <property type="protein sequence ID" value="GMF90987.1"/>
    <property type="molecule type" value="Genomic_DNA"/>
</dbReference>
<dbReference type="AlphaFoldDB" id="A0A9W6YHD3"/>
<organism evidence="2 3">
    <name type="scientific">Phytophthora fragariaefolia</name>
    <dbReference type="NCBI Taxonomy" id="1490495"/>
    <lineage>
        <taxon>Eukaryota</taxon>
        <taxon>Sar</taxon>
        <taxon>Stramenopiles</taxon>
        <taxon>Oomycota</taxon>
        <taxon>Peronosporomycetes</taxon>
        <taxon>Peronosporales</taxon>
        <taxon>Peronosporaceae</taxon>
        <taxon>Phytophthora</taxon>
    </lineage>
</organism>
<evidence type="ECO:0000256" key="1">
    <source>
        <dbReference type="SAM" id="MobiDB-lite"/>
    </source>
</evidence>
<dbReference type="Proteomes" id="UP001165121">
    <property type="component" value="Unassembled WGS sequence"/>
</dbReference>